<dbReference type="AlphaFoldDB" id="A0A5B7ICF1"/>
<organism evidence="2 3">
    <name type="scientific">Portunus trituberculatus</name>
    <name type="common">Swimming crab</name>
    <name type="synonym">Neptunus trituberculatus</name>
    <dbReference type="NCBI Taxonomy" id="210409"/>
    <lineage>
        <taxon>Eukaryota</taxon>
        <taxon>Metazoa</taxon>
        <taxon>Ecdysozoa</taxon>
        <taxon>Arthropoda</taxon>
        <taxon>Crustacea</taxon>
        <taxon>Multicrustacea</taxon>
        <taxon>Malacostraca</taxon>
        <taxon>Eumalacostraca</taxon>
        <taxon>Eucarida</taxon>
        <taxon>Decapoda</taxon>
        <taxon>Pleocyemata</taxon>
        <taxon>Brachyura</taxon>
        <taxon>Eubrachyura</taxon>
        <taxon>Portunoidea</taxon>
        <taxon>Portunidae</taxon>
        <taxon>Portuninae</taxon>
        <taxon>Portunus</taxon>
    </lineage>
</organism>
<dbReference type="Proteomes" id="UP000324222">
    <property type="component" value="Unassembled WGS sequence"/>
</dbReference>
<evidence type="ECO:0000313" key="2">
    <source>
        <dbReference type="EMBL" id="MPC79895.1"/>
    </source>
</evidence>
<evidence type="ECO:0000256" key="1">
    <source>
        <dbReference type="SAM" id="MobiDB-lite"/>
    </source>
</evidence>
<name>A0A5B7ICF1_PORTR</name>
<keyword evidence="3" id="KW-1185">Reference proteome</keyword>
<proteinExistence type="predicted"/>
<comment type="caution">
    <text evidence="2">The sequence shown here is derived from an EMBL/GenBank/DDBJ whole genome shotgun (WGS) entry which is preliminary data.</text>
</comment>
<sequence length="60" mass="6155">MEGRGGALAEAQASAMEDSASLAKASPLPGPPLRPGASRLPAAPPRRLRQSPRRLLPGSQ</sequence>
<feature type="region of interest" description="Disordered" evidence="1">
    <location>
        <begin position="1"/>
        <end position="60"/>
    </location>
</feature>
<protein>
    <submittedName>
        <fullName evidence="2">Uncharacterized protein</fullName>
    </submittedName>
</protein>
<dbReference type="EMBL" id="VSRR010052383">
    <property type="protein sequence ID" value="MPC79895.1"/>
    <property type="molecule type" value="Genomic_DNA"/>
</dbReference>
<reference evidence="2 3" key="1">
    <citation type="submission" date="2019-05" db="EMBL/GenBank/DDBJ databases">
        <title>Another draft genome of Portunus trituberculatus and its Hox gene families provides insights of decapod evolution.</title>
        <authorList>
            <person name="Jeong J.-H."/>
            <person name="Song I."/>
            <person name="Kim S."/>
            <person name="Choi T."/>
            <person name="Kim D."/>
            <person name="Ryu S."/>
            <person name="Kim W."/>
        </authorList>
    </citation>
    <scope>NUCLEOTIDE SEQUENCE [LARGE SCALE GENOMIC DNA]</scope>
    <source>
        <tissue evidence="2">Muscle</tissue>
    </source>
</reference>
<evidence type="ECO:0000313" key="3">
    <source>
        <dbReference type="Proteomes" id="UP000324222"/>
    </source>
</evidence>
<accession>A0A5B7ICF1</accession>
<gene>
    <name evidence="2" type="ORF">E2C01_074448</name>
</gene>